<dbReference type="Gene3D" id="3.40.190.290">
    <property type="match status" value="1"/>
</dbReference>
<proteinExistence type="inferred from homology"/>
<evidence type="ECO:0000313" key="7">
    <source>
        <dbReference type="Proteomes" id="UP001156682"/>
    </source>
</evidence>
<dbReference type="SUPFAM" id="SSF46785">
    <property type="entry name" value="Winged helix' DNA-binding domain"/>
    <property type="match status" value="1"/>
</dbReference>
<organism evidence="6 7">
    <name type="scientific">Marinospirillum insulare</name>
    <dbReference type="NCBI Taxonomy" id="217169"/>
    <lineage>
        <taxon>Bacteria</taxon>
        <taxon>Pseudomonadati</taxon>
        <taxon>Pseudomonadota</taxon>
        <taxon>Gammaproteobacteria</taxon>
        <taxon>Oceanospirillales</taxon>
        <taxon>Oceanospirillaceae</taxon>
        <taxon>Marinospirillum</taxon>
    </lineage>
</organism>
<evidence type="ECO:0000256" key="3">
    <source>
        <dbReference type="ARBA" id="ARBA00023125"/>
    </source>
</evidence>
<dbReference type="PANTHER" id="PTHR30126:SF98">
    <property type="entry name" value="HTH-TYPE TRANSCRIPTIONAL ACTIVATOR BAUR"/>
    <property type="match status" value="1"/>
</dbReference>
<protein>
    <submittedName>
        <fullName evidence="6">Iron-regulated virulence regulatory protein IrgB</fullName>
    </submittedName>
</protein>
<dbReference type="EMBL" id="BSOR01000011">
    <property type="protein sequence ID" value="GLR63076.1"/>
    <property type="molecule type" value="Genomic_DNA"/>
</dbReference>
<dbReference type="Pfam" id="PF03466">
    <property type="entry name" value="LysR_substrate"/>
    <property type="match status" value="1"/>
</dbReference>
<accession>A0ABQ5ZWQ2</accession>
<dbReference type="Proteomes" id="UP001156682">
    <property type="component" value="Unassembled WGS sequence"/>
</dbReference>
<comment type="caution">
    <text evidence="6">The sequence shown here is derived from an EMBL/GenBank/DDBJ whole genome shotgun (WGS) entry which is preliminary data.</text>
</comment>
<name>A0ABQ5ZWQ2_9GAMM</name>
<keyword evidence="7" id="KW-1185">Reference proteome</keyword>
<sequence length="311" mass="35447">MEQSVEENKTLMSNYTTLQTLVFLRDEKSLTSTAKLMKVAKSTLSRRLAVLEEQLGYRLTQQIGGRLLLTPAGECYADYAVNILQTMEEAKQALGLLSQEVKGEISIQLCPELAMNWTIEALNLFLEKNTKVKLKINTFSAEHFLADNNPQDDLYISCKPLNLDQYKVQPLGQWRVAVYQAATWQEGVHLEALNDLKALNWIMPTTKQSIHLTHITTREKYQLKLEPRLQLDSFSMQAKAIADGYGVGVLPKWLAECPKNGSVGHFKEVKMPWKIEPITLILYYKNYTSPAIKALIEHLSTCLPRKWGFNR</sequence>
<dbReference type="Gene3D" id="1.10.10.10">
    <property type="entry name" value="Winged helix-like DNA-binding domain superfamily/Winged helix DNA-binding domain"/>
    <property type="match status" value="1"/>
</dbReference>
<dbReference type="InterPro" id="IPR005119">
    <property type="entry name" value="LysR_subst-bd"/>
</dbReference>
<evidence type="ECO:0000313" key="6">
    <source>
        <dbReference type="EMBL" id="GLR63076.1"/>
    </source>
</evidence>
<dbReference type="PROSITE" id="PS50931">
    <property type="entry name" value="HTH_LYSR"/>
    <property type="match status" value="1"/>
</dbReference>
<dbReference type="Pfam" id="PF00126">
    <property type="entry name" value="HTH_1"/>
    <property type="match status" value="1"/>
</dbReference>
<dbReference type="SUPFAM" id="SSF53850">
    <property type="entry name" value="Periplasmic binding protein-like II"/>
    <property type="match status" value="1"/>
</dbReference>
<keyword evidence="2" id="KW-0805">Transcription regulation</keyword>
<feature type="domain" description="HTH lysR-type" evidence="5">
    <location>
        <begin position="18"/>
        <end position="70"/>
    </location>
</feature>
<dbReference type="InterPro" id="IPR036388">
    <property type="entry name" value="WH-like_DNA-bd_sf"/>
</dbReference>
<evidence type="ECO:0000256" key="4">
    <source>
        <dbReference type="ARBA" id="ARBA00023163"/>
    </source>
</evidence>
<dbReference type="PANTHER" id="PTHR30126">
    <property type="entry name" value="HTH-TYPE TRANSCRIPTIONAL REGULATOR"/>
    <property type="match status" value="1"/>
</dbReference>
<dbReference type="CDD" id="cd05466">
    <property type="entry name" value="PBP2_LTTR_substrate"/>
    <property type="match status" value="1"/>
</dbReference>
<keyword evidence="3" id="KW-0238">DNA-binding</keyword>
<comment type="similarity">
    <text evidence="1">Belongs to the LysR transcriptional regulatory family.</text>
</comment>
<evidence type="ECO:0000259" key="5">
    <source>
        <dbReference type="PROSITE" id="PS50931"/>
    </source>
</evidence>
<dbReference type="InterPro" id="IPR000847">
    <property type="entry name" value="LysR_HTH_N"/>
</dbReference>
<reference evidence="7" key="1">
    <citation type="journal article" date="2019" name="Int. J. Syst. Evol. Microbiol.">
        <title>The Global Catalogue of Microorganisms (GCM) 10K type strain sequencing project: providing services to taxonomists for standard genome sequencing and annotation.</title>
        <authorList>
            <consortium name="The Broad Institute Genomics Platform"/>
            <consortium name="The Broad Institute Genome Sequencing Center for Infectious Disease"/>
            <person name="Wu L."/>
            <person name="Ma J."/>
        </authorList>
    </citation>
    <scope>NUCLEOTIDE SEQUENCE [LARGE SCALE GENOMIC DNA]</scope>
    <source>
        <strain evidence="7">NBRC 100033</strain>
    </source>
</reference>
<dbReference type="RefSeq" id="WP_027850197.1">
    <property type="nucleotide sequence ID" value="NZ_BSOR01000011.1"/>
</dbReference>
<dbReference type="InterPro" id="IPR036390">
    <property type="entry name" value="WH_DNA-bd_sf"/>
</dbReference>
<evidence type="ECO:0000256" key="2">
    <source>
        <dbReference type="ARBA" id="ARBA00023015"/>
    </source>
</evidence>
<gene>
    <name evidence="6" type="primary">irgB</name>
    <name evidence="6" type="ORF">GCM10007878_05110</name>
</gene>
<evidence type="ECO:0000256" key="1">
    <source>
        <dbReference type="ARBA" id="ARBA00009437"/>
    </source>
</evidence>
<keyword evidence="4" id="KW-0804">Transcription</keyword>